<proteinExistence type="predicted"/>
<evidence type="ECO:0008006" key="3">
    <source>
        <dbReference type="Google" id="ProtNLM"/>
    </source>
</evidence>
<dbReference type="InterPro" id="IPR029063">
    <property type="entry name" value="SAM-dependent_MTases_sf"/>
</dbReference>
<dbReference type="EMBL" id="LAZL01000003">
    <property type="protein sequence ID" value="KMT66596.1"/>
    <property type="molecule type" value="Genomic_DNA"/>
</dbReference>
<accession>A0A0J8JPL8</accession>
<sequence>MISGDGTGKSMFLEIHKLIKIMIAERELKFVDTLFYPSEVWLDAIKHLNFVFDLSEESLDYIRMHTGFITGVAWFQHAHQPYRQWNSERLKNELPLIQRYEELTNGLPEKYAIEEPCNKSAINNLGVRYNNKLISNDVLRYQRCITNLYNSNVFEHLENEISHPVTVEIGAGYGGVAHQIASAILNKGTYIIVDLPEILFWSINFIRINNPDKKLWIYDAESFDLDEFKRSYKNYDYIFIPNYMSEILKVLESVDLYVNLLSFQEMSQQQVAFYLDLIQRNLNGVFYSENFSKHWMNTELTSKLHHLYEKCFVMHPRPEQYSSIECSNDPQELKTVWNLFPFIMCLNGQQNTVFKQVPLHTPYGIIG</sequence>
<evidence type="ECO:0000313" key="1">
    <source>
        <dbReference type="EMBL" id="KMT66596.1"/>
    </source>
</evidence>
<dbReference type="STRING" id="1513271.XM47_03430"/>
<reference evidence="1 2" key="1">
    <citation type="submission" date="2015-04" db="EMBL/GenBank/DDBJ databases">
        <title>Draft Genome Sequence of the Novel Agar-Digesting Marine Bacterium Q1.</title>
        <authorList>
            <person name="Li Y."/>
            <person name="Li D."/>
            <person name="Chen G."/>
            <person name="Du Z."/>
        </authorList>
    </citation>
    <scope>NUCLEOTIDE SEQUENCE [LARGE SCALE GENOMIC DNA]</scope>
    <source>
        <strain evidence="1 2">Q1</strain>
    </source>
</reference>
<comment type="caution">
    <text evidence="1">The sequence shown here is derived from an EMBL/GenBank/DDBJ whole genome shotgun (WGS) entry which is preliminary data.</text>
</comment>
<organism evidence="1 2">
    <name type="scientific">Catenovulum maritimum</name>
    <dbReference type="NCBI Taxonomy" id="1513271"/>
    <lineage>
        <taxon>Bacteria</taxon>
        <taxon>Pseudomonadati</taxon>
        <taxon>Pseudomonadota</taxon>
        <taxon>Gammaproteobacteria</taxon>
        <taxon>Alteromonadales</taxon>
        <taxon>Alteromonadaceae</taxon>
        <taxon>Catenovulum</taxon>
    </lineage>
</organism>
<dbReference type="AlphaFoldDB" id="A0A0J8JPL8"/>
<protein>
    <recommendedName>
        <fullName evidence="3">Sugar O-methyltransferase</fullName>
    </recommendedName>
</protein>
<dbReference type="NCBIfam" id="TIGR04371">
    <property type="entry name" value="methyltran_NanM"/>
    <property type="match status" value="1"/>
</dbReference>
<keyword evidence="2" id="KW-1185">Reference proteome</keyword>
<name>A0A0J8JPL8_9ALTE</name>
<dbReference type="OrthoDB" id="339886at2"/>
<dbReference type="Proteomes" id="UP000037600">
    <property type="component" value="Unassembled WGS sequence"/>
</dbReference>
<evidence type="ECO:0000313" key="2">
    <source>
        <dbReference type="Proteomes" id="UP000037600"/>
    </source>
</evidence>
<dbReference type="SUPFAM" id="SSF53335">
    <property type="entry name" value="S-adenosyl-L-methionine-dependent methyltransferases"/>
    <property type="match status" value="1"/>
</dbReference>
<dbReference type="InterPro" id="IPR030807">
    <property type="entry name" value="Methyltran_NanM"/>
</dbReference>
<gene>
    <name evidence="1" type="ORF">XM47_03430</name>
</gene>